<accession>A0AC60PSN4</accession>
<sequence>MRKRAHRRLDACFDEAARKHSKRTAVLYDDGDGTRSLTYPQVSQLASEVAAEILLNGTPLETVPCLCRKSLYTVPAILGILKASCSFAFLDVERSVESFQKLQESILVSLLLADEVLFSQSPLSKSGSWKVLGRVLNDTHVLAKCLTTVTDTRASERAADPEMAYTMWTSGSTGEPKTVQ</sequence>
<organism evidence="1 2">
    <name type="scientific">Ixodes persulcatus</name>
    <name type="common">Taiga tick</name>
    <dbReference type="NCBI Taxonomy" id="34615"/>
    <lineage>
        <taxon>Eukaryota</taxon>
        <taxon>Metazoa</taxon>
        <taxon>Ecdysozoa</taxon>
        <taxon>Arthropoda</taxon>
        <taxon>Chelicerata</taxon>
        <taxon>Arachnida</taxon>
        <taxon>Acari</taxon>
        <taxon>Parasitiformes</taxon>
        <taxon>Ixodida</taxon>
        <taxon>Ixodoidea</taxon>
        <taxon>Ixodidae</taxon>
        <taxon>Ixodinae</taxon>
        <taxon>Ixodes</taxon>
    </lineage>
</organism>
<name>A0AC60PSN4_IXOPE</name>
<protein>
    <submittedName>
        <fullName evidence="1">Uncharacterized protein</fullName>
    </submittedName>
</protein>
<keyword evidence="2" id="KW-1185">Reference proteome</keyword>
<feature type="non-terminal residue" evidence="1">
    <location>
        <position position="180"/>
    </location>
</feature>
<proteinExistence type="predicted"/>
<comment type="caution">
    <text evidence="1">The sequence shown here is derived from an EMBL/GenBank/DDBJ whole genome shotgun (WGS) entry which is preliminary data.</text>
</comment>
<evidence type="ECO:0000313" key="2">
    <source>
        <dbReference type="Proteomes" id="UP000805193"/>
    </source>
</evidence>
<reference evidence="1 2" key="1">
    <citation type="journal article" date="2020" name="Cell">
        <title>Large-Scale Comparative Analyses of Tick Genomes Elucidate Their Genetic Diversity and Vector Capacities.</title>
        <authorList>
            <consortium name="Tick Genome and Microbiome Consortium (TIGMIC)"/>
            <person name="Jia N."/>
            <person name="Wang J."/>
            <person name="Shi W."/>
            <person name="Du L."/>
            <person name="Sun Y."/>
            <person name="Zhan W."/>
            <person name="Jiang J.F."/>
            <person name="Wang Q."/>
            <person name="Zhang B."/>
            <person name="Ji P."/>
            <person name="Bell-Sakyi L."/>
            <person name="Cui X.M."/>
            <person name="Yuan T.T."/>
            <person name="Jiang B.G."/>
            <person name="Yang W.F."/>
            <person name="Lam T.T."/>
            <person name="Chang Q.C."/>
            <person name="Ding S.J."/>
            <person name="Wang X.J."/>
            <person name="Zhu J.G."/>
            <person name="Ruan X.D."/>
            <person name="Zhao L."/>
            <person name="Wei J.T."/>
            <person name="Ye R.Z."/>
            <person name="Que T.C."/>
            <person name="Du C.H."/>
            <person name="Zhou Y.H."/>
            <person name="Cheng J.X."/>
            <person name="Dai P.F."/>
            <person name="Guo W.B."/>
            <person name="Han X.H."/>
            <person name="Huang E.J."/>
            <person name="Li L.F."/>
            <person name="Wei W."/>
            <person name="Gao Y.C."/>
            <person name="Liu J.Z."/>
            <person name="Shao H.Z."/>
            <person name="Wang X."/>
            <person name="Wang C.C."/>
            <person name="Yang T.C."/>
            <person name="Huo Q.B."/>
            <person name="Li W."/>
            <person name="Chen H.Y."/>
            <person name="Chen S.E."/>
            <person name="Zhou L.G."/>
            <person name="Ni X.B."/>
            <person name="Tian J.H."/>
            <person name="Sheng Y."/>
            <person name="Liu T."/>
            <person name="Pan Y.S."/>
            <person name="Xia L.Y."/>
            <person name="Li J."/>
            <person name="Zhao F."/>
            <person name="Cao W.C."/>
        </authorList>
    </citation>
    <scope>NUCLEOTIDE SEQUENCE [LARGE SCALE GENOMIC DNA]</scope>
    <source>
        <strain evidence="1">Iper-2018</strain>
    </source>
</reference>
<evidence type="ECO:0000313" key="1">
    <source>
        <dbReference type="EMBL" id="KAG0423668.1"/>
    </source>
</evidence>
<dbReference type="EMBL" id="JABSTQ010010068">
    <property type="protein sequence ID" value="KAG0423668.1"/>
    <property type="molecule type" value="Genomic_DNA"/>
</dbReference>
<gene>
    <name evidence="1" type="ORF">HPB47_000568</name>
</gene>
<dbReference type="Proteomes" id="UP000805193">
    <property type="component" value="Unassembled WGS sequence"/>
</dbReference>